<dbReference type="InterPro" id="IPR003729">
    <property type="entry name" value="Bi_nuclease_dom"/>
</dbReference>
<dbReference type="SUPFAM" id="SSF88659">
    <property type="entry name" value="Sigma3 and sigma4 domains of RNA polymerase sigma factors"/>
    <property type="match status" value="1"/>
</dbReference>
<dbReference type="Gene3D" id="3.10.690.10">
    <property type="entry name" value="Bifunctional nuclease domain"/>
    <property type="match status" value="1"/>
</dbReference>
<accession>A0ABR8H746</accession>
<organism evidence="7 8">
    <name type="scientific">Nostoc punctiforme FACHB-252</name>
    <dbReference type="NCBI Taxonomy" id="1357509"/>
    <lineage>
        <taxon>Bacteria</taxon>
        <taxon>Bacillati</taxon>
        <taxon>Cyanobacteriota</taxon>
        <taxon>Cyanophyceae</taxon>
        <taxon>Nostocales</taxon>
        <taxon>Nostocaceae</taxon>
        <taxon>Nostoc</taxon>
    </lineage>
</organism>
<evidence type="ECO:0000259" key="6">
    <source>
        <dbReference type="PROSITE" id="PS51658"/>
    </source>
</evidence>
<keyword evidence="2" id="KW-0805">Transcription regulation</keyword>
<evidence type="ECO:0000256" key="2">
    <source>
        <dbReference type="ARBA" id="ARBA00023015"/>
    </source>
</evidence>
<sequence>MPLLISIVEVVVVVKQETDAELVNLARLGDKNAFGQLIERYQSMTKRIAMGMIANEDTAKDLAQEAMLQAYLCLDSLRDSSRFQNWLYGIVLNVCRSYIRSRKAVFFSLEEISGGMKFDEIPLVEVVPDPQKVAQEQEIYNLVLEAINSLSPKNRTATLLFYQEQLSLQEISALLGVSVTAIKGRLHKARQQLKAQLLPVFSDDKQTQFSKHRRNNMILVTIADVMFSKMTDSHAVLLWDRKGRRVLPIYIGKWEAESIALGVNSNSLPRPLTYKFIATLMEVAGAKLESIRIDTLKSDTFYAVVSLRSGDKVHEVDARPSDAMALAVQVKCPIYVTEEVLESASIKVPPGIENEPYAKGLEEMNLHREQEKREQEEKLQQKITEYSNISEEERSQRQQKFIDYLFSRDVGVD</sequence>
<dbReference type="PANTHER" id="PTHR43133:SF51">
    <property type="entry name" value="RNA POLYMERASE SIGMA FACTOR"/>
    <property type="match status" value="1"/>
</dbReference>
<dbReference type="Gene3D" id="1.10.10.10">
    <property type="entry name" value="Winged helix-like DNA-binding domain superfamily/Winged helix DNA-binding domain"/>
    <property type="match status" value="1"/>
</dbReference>
<feature type="region of interest" description="Disordered" evidence="5">
    <location>
        <begin position="367"/>
        <end position="396"/>
    </location>
</feature>
<proteinExistence type="inferred from homology"/>
<dbReference type="InterPro" id="IPR007627">
    <property type="entry name" value="RNA_pol_sigma70_r2"/>
</dbReference>
<dbReference type="Pfam" id="PF04542">
    <property type="entry name" value="Sigma70_r2"/>
    <property type="match status" value="1"/>
</dbReference>
<dbReference type="InterPro" id="IPR013325">
    <property type="entry name" value="RNA_pol_sigma_r2"/>
</dbReference>
<feature type="domain" description="BFN" evidence="6">
    <location>
        <begin position="217"/>
        <end position="348"/>
    </location>
</feature>
<dbReference type="SUPFAM" id="SSF88946">
    <property type="entry name" value="Sigma2 domain of RNA polymerase sigma factors"/>
    <property type="match status" value="1"/>
</dbReference>
<dbReference type="Proteomes" id="UP000606396">
    <property type="component" value="Unassembled WGS sequence"/>
</dbReference>
<evidence type="ECO:0000313" key="7">
    <source>
        <dbReference type="EMBL" id="MBD2611082.1"/>
    </source>
</evidence>
<keyword evidence="3" id="KW-0731">Sigma factor</keyword>
<evidence type="ECO:0000256" key="1">
    <source>
        <dbReference type="ARBA" id="ARBA00010641"/>
    </source>
</evidence>
<protein>
    <submittedName>
        <fullName evidence="7">Bifunctional nuclease family protein</fullName>
    </submittedName>
</protein>
<dbReference type="PROSITE" id="PS51658">
    <property type="entry name" value="BFN"/>
    <property type="match status" value="1"/>
</dbReference>
<keyword evidence="4" id="KW-0804">Transcription</keyword>
<comment type="similarity">
    <text evidence="1">Belongs to the sigma-70 factor family. ECF subfamily.</text>
</comment>
<dbReference type="Gene3D" id="1.10.1740.10">
    <property type="match status" value="1"/>
</dbReference>
<dbReference type="InterPro" id="IPR039425">
    <property type="entry name" value="RNA_pol_sigma-70-like"/>
</dbReference>
<evidence type="ECO:0000256" key="4">
    <source>
        <dbReference type="ARBA" id="ARBA00023163"/>
    </source>
</evidence>
<dbReference type="EMBL" id="JACJTC010000004">
    <property type="protein sequence ID" value="MBD2611082.1"/>
    <property type="molecule type" value="Genomic_DNA"/>
</dbReference>
<dbReference type="PANTHER" id="PTHR43133">
    <property type="entry name" value="RNA POLYMERASE ECF-TYPE SIGMA FACTO"/>
    <property type="match status" value="1"/>
</dbReference>
<dbReference type="InterPro" id="IPR036388">
    <property type="entry name" value="WH-like_DNA-bd_sf"/>
</dbReference>
<gene>
    <name evidence="7" type="ORF">H6G94_07330</name>
</gene>
<dbReference type="InterPro" id="IPR013324">
    <property type="entry name" value="RNA_pol_sigma_r3/r4-like"/>
</dbReference>
<evidence type="ECO:0000256" key="5">
    <source>
        <dbReference type="SAM" id="MobiDB-lite"/>
    </source>
</evidence>
<evidence type="ECO:0000256" key="3">
    <source>
        <dbReference type="ARBA" id="ARBA00023082"/>
    </source>
</evidence>
<dbReference type="Pfam" id="PF02577">
    <property type="entry name" value="BFN_dom"/>
    <property type="match status" value="1"/>
</dbReference>
<feature type="compositionally biased region" description="Basic and acidic residues" evidence="5">
    <location>
        <begin position="367"/>
        <end position="380"/>
    </location>
</feature>
<name>A0ABR8H746_NOSPU</name>
<reference evidence="7 8" key="1">
    <citation type="journal article" date="2020" name="ISME J.">
        <title>Comparative genomics reveals insights into cyanobacterial evolution and habitat adaptation.</title>
        <authorList>
            <person name="Chen M.Y."/>
            <person name="Teng W.K."/>
            <person name="Zhao L."/>
            <person name="Hu C.X."/>
            <person name="Zhou Y.K."/>
            <person name="Han B.P."/>
            <person name="Song L.R."/>
            <person name="Shu W.S."/>
        </authorList>
    </citation>
    <scope>NUCLEOTIDE SEQUENCE [LARGE SCALE GENOMIC DNA]</scope>
    <source>
        <strain evidence="7 8">FACHB-252</strain>
    </source>
</reference>
<dbReference type="SUPFAM" id="SSF103256">
    <property type="entry name" value="Hypothetical protein TM0160"/>
    <property type="match status" value="1"/>
</dbReference>
<comment type="caution">
    <text evidence="7">The sequence shown here is derived from an EMBL/GenBank/DDBJ whole genome shotgun (WGS) entry which is preliminary data.</text>
</comment>
<evidence type="ECO:0000313" key="8">
    <source>
        <dbReference type="Proteomes" id="UP000606396"/>
    </source>
</evidence>
<dbReference type="CDD" id="cd06171">
    <property type="entry name" value="Sigma70_r4"/>
    <property type="match status" value="1"/>
</dbReference>
<dbReference type="InterPro" id="IPR014284">
    <property type="entry name" value="RNA_pol_sigma-70_dom"/>
</dbReference>
<dbReference type="RefSeq" id="WP_190948904.1">
    <property type="nucleotide sequence ID" value="NZ_JACJTC010000004.1"/>
</dbReference>
<dbReference type="InterPro" id="IPR013249">
    <property type="entry name" value="RNA_pol_sigma70_r4_t2"/>
</dbReference>
<dbReference type="InterPro" id="IPR036104">
    <property type="entry name" value="BFN_sf"/>
</dbReference>
<dbReference type="NCBIfam" id="TIGR02937">
    <property type="entry name" value="sigma70-ECF"/>
    <property type="match status" value="1"/>
</dbReference>
<keyword evidence="8" id="KW-1185">Reference proteome</keyword>
<dbReference type="Pfam" id="PF08281">
    <property type="entry name" value="Sigma70_r4_2"/>
    <property type="match status" value="1"/>
</dbReference>